<dbReference type="PANTHER" id="PTHR37198:SF1">
    <property type="entry name" value="NUCLEOLIN"/>
    <property type="match status" value="1"/>
</dbReference>
<sequence>MSTEYTTADDPSETRWAQTGVTLLRSGWSVGKKVAIAGAAISVAPVVIPPFLVLSAFGLALSVPFGIYYAGMVGTKCLMQFLLPLDQGQEVRQGNQEEGDEIVEEEKGYVDERDFKSEENWERGVEDQIVEEGKDYVDKRDSYPEEDEVEGEDDDAIVENPGHVVTKEHEDKGKGDVRKSQSEKNEKTQDDVVVEMPKERVFVVEENGGRKNNDTRGDADNSKVVVERIIDVNSATVDKNFITMEEVEINLVEPKSTTLTVEGTERAGPEAVRVEIGDSDVVEEKGMVTADTDSRVAKKGGNELNAVSSEDAVVSEVERKSDLGDAESQLLVEHVGEVNDSNALASASAESPVASDVEEIYTKEELWDQLHALRTVVGYKATISKTLPGELRALYVFTGVELPSTAGDASNLLDLNYKLQFLKSVIGVK</sequence>
<feature type="compositionally biased region" description="Basic and acidic residues" evidence="1">
    <location>
        <begin position="130"/>
        <end position="143"/>
    </location>
</feature>
<evidence type="ECO:0000313" key="2">
    <source>
        <dbReference type="EMBL" id="KAF3334327.1"/>
    </source>
</evidence>
<feature type="compositionally biased region" description="Basic and acidic residues" evidence="1">
    <location>
        <begin position="165"/>
        <end position="190"/>
    </location>
</feature>
<organism evidence="2 3">
    <name type="scientific">Carex littledalei</name>
    <dbReference type="NCBI Taxonomy" id="544730"/>
    <lineage>
        <taxon>Eukaryota</taxon>
        <taxon>Viridiplantae</taxon>
        <taxon>Streptophyta</taxon>
        <taxon>Embryophyta</taxon>
        <taxon>Tracheophyta</taxon>
        <taxon>Spermatophyta</taxon>
        <taxon>Magnoliopsida</taxon>
        <taxon>Liliopsida</taxon>
        <taxon>Poales</taxon>
        <taxon>Cyperaceae</taxon>
        <taxon>Cyperoideae</taxon>
        <taxon>Cariceae</taxon>
        <taxon>Carex</taxon>
        <taxon>Carex subgen. Euthyceras</taxon>
    </lineage>
</organism>
<feature type="region of interest" description="Disordered" evidence="1">
    <location>
        <begin position="130"/>
        <end position="190"/>
    </location>
</feature>
<reference evidence="2" key="1">
    <citation type="submission" date="2020-01" db="EMBL/GenBank/DDBJ databases">
        <title>Genome sequence of Kobresia littledalei, the first chromosome-level genome in the family Cyperaceae.</title>
        <authorList>
            <person name="Qu G."/>
        </authorList>
    </citation>
    <scope>NUCLEOTIDE SEQUENCE</scope>
    <source>
        <strain evidence="2">C.B.Clarke</strain>
        <tissue evidence="2">Leaf</tissue>
    </source>
</reference>
<dbReference type="EMBL" id="SWLB01000009">
    <property type="protein sequence ID" value="KAF3334327.1"/>
    <property type="molecule type" value="Genomic_DNA"/>
</dbReference>
<dbReference type="OrthoDB" id="1933309at2759"/>
<protein>
    <submittedName>
        <fullName evidence="2">Uncharacterized protein</fullName>
    </submittedName>
</protein>
<dbReference type="PANTHER" id="PTHR37198">
    <property type="entry name" value="NUCLEOLIN"/>
    <property type="match status" value="1"/>
</dbReference>
<keyword evidence="3" id="KW-1185">Reference proteome</keyword>
<accession>A0A833RAB7</accession>
<evidence type="ECO:0000313" key="3">
    <source>
        <dbReference type="Proteomes" id="UP000623129"/>
    </source>
</evidence>
<proteinExistence type="predicted"/>
<dbReference type="AlphaFoldDB" id="A0A833RAB7"/>
<evidence type="ECO:0000256" key="1">
    <source>
        <dbReference type="SAM" id="MobiDB-lite"/>
    </source>
</evidence>
<feature type="compositionally biased region" description="Acidic residues" evidence="1">
    <location>
        <begin position="144"/>
        <end position="157"/>
    </location>
</feature>
<gene>
    <name evidence="2" type="ORF">FCM35_KLT20931</name>
</gene>
<dbReference type="Proteomes" id="UP000623129">
    <property type="component" value="Unassembled WGS sequence"/>
</dbReference>
<comment type="caution">
    <text evidence="2">The sequence shown here is derived from an EMBL/GenBank/DDBJ whole genome shotgun (WGS) entry which is preliminary data.</text>
</comment>
<name>A0A833RAB7_9POAL</name>